<feature type="domain" description="SIS" evidence="3">
    <location>
        <begin position="79"/>
        <end position="272"/>
    </location>
</feature>
<feature type="region of interest" description="Disordered" evidence="2">
    <location>
        <begin position="454"/>
        <end position="481"/>
    </location>
</feature>
<dbReference type="GO" id="GO:1901135">
    <property type="term" value="P:carbohydrate derivative metabolic process"/>
    <property type="evidence" value="ECO:0007669"/>
    <property type="project" value="InterPro"/>
</dbReference>
<comment type="caution">
    <text evidence="4">The sequence shown here is derived from an EMBL/GenBank/DDBJ whole genome shotgun (WGS) entry which is preliminary data.</text>
</comment>
<dbReference type="GO" id="GO:0030246">
    <property type="term" value="F:carbohydrate binding"/>
    <property type="evidence" value="ECO:0007669"/>
    <property type="project" value="TreeGrafter"/>
</dbReference>
<dbReference type="PANTHER" id="PTHR10088">
    <property type="entry name" value="GLUCOKINASE REGULATORY PROTEIN"/>
    <property type="match status" value="1"/>
</dbReference>
<keyword evidence="1" id="KW-0119">Carbohydrate metabolism</keyword>
<dbReference type="GO" id="GO:0070095">
    <property type="term" value="F:fructose-6-phosphate binding"/>
    <property type="evidence" value="ECO:0007669"/>
    <property type="project" value="TreeGrafter"/>
</dbReference>
<dbReference type="InterPro" id="IPR054017">
    <property type="entry name" value="GKRP_SIS_2"/>
</dbReference>
<dbReference type="STRING" id="188477.A0A3S0ZQC7"/>
<dbReference type="PROSITE" id="PS01272">
    <property type="entry name" value="GCKR"/>
    <property type="match status" value="1"/>
</dbReference>
<dbReference type="Gene3D" id="3.40.50.12620">
    <property type="match status" value="1"/>
</dbReference>
<dbReference type="EMBL" id="RQTK01000398">
    <property type="protein sequence ID" value="RUS80332.1"/>
    <property type="molecule type" value="Genomic_DNA"/>
</dbReference>
<evidence type="ECO:0000313" key="4">
    <source>
        <dbReference type="EMBL" id="RUS80332.1"/>
    </source>
</evidence>
<dbReference type="Gene3D" id="1.10.8.1080">
    <property type="match status" value="1"/>
</dbReference>
<feature type="compositionally biased region" description="Basic and acidic residues" evidence="2">
    <location>
        <begin position="454"/>
        <end position="464"/>
    </location>
</feature>
<organism evidence="4 5">
    <name type="scientific">Elysia chlorotica</name>
    <name type="common">Eastern emerald elysia</name>
    <name type="synonym">Sea slug</name>
    <dbReference type="NCBI Taxonomy" id="188477"/>
    <lineage>
        <taxon>Eukaryota</taxon>
        <taxon>Metazoa</taxon>
        <taxon>Spiralia</taxon>
        <taxon>Lophotrochozoa</taxon>
        <taxon>Mollusca</taxon>
        <taxon>Gastropoda</taxon>
        <taxon>Heterobranchia</taxon>
        <taxon>Euthyneura</taxon>
        <taxon>Panpulmonata</taxon>
        <taxon>Sacoglossa</taxon>
        <taxon>Placobranchoidea</taxon>
        <taxon>Plakobranchidae</taxon>
        <taxon>Elysia</taxon>
    </lineage>
</organism>
<dbReference type="Pfam" id="PF22198">
    <property type="entry name" value="GKRP_SIS_2"/>
    <property type="match status" value="1"/>
</dbReference>
<evidence type="ECO:0000313" key="5">
    <source>
        <dbReference type="Proteomes" id="UP000271974"/>
    </source>
</evidence>
<dbReference type="GO" id="GO:0019899">
    <property type="term" value="F:enzyme binding"/>
    <property type="evidence" value="ECO:0007669"/>
    <property type="project" value="TreeGrafter"/>
</dbReference>
<evidence type="ECO:0000256" key="1">
    <source>
        <dbReference type="ARBA" id="ARBA00023277"/>
    </source>
</evidence>
<dbReference type="GO" id="GO:0005654">
    <property type="term" value="C:nucleoplasm"/>
    <property type="evidence" value="ECO:0007669"/>
    <property type="project" value="TreeGrafter"/>
</dbReference>
<dbReference type="InterPro" id="IPR040190">
    <property type="entry name" value="MURQ/GCKR"/>
</dbReference>
<evidence type="ECO:0000256" key="2">
    <source>
        <dbReference type="SAM" id="MobiDB-lite"/>
    </source>
</evidence>
<dbReference type="InterPro" id="IPR001347">
    <property type="entry name" value="SIS_dom"/>
</dbReference>
<dbReference type="GO" id="GO:0042593">
    <property type="term" value="P:glucose homeostasis"/>
    <property type="evidence" value="ECO:0007669"/>
    <property type="project" value="TreeGrafter"/>
</dbReference>
<proteinExistence type="predicted"/>
<gene>
    <name evidence="4" type="ORF">EGW08_011901</name>
</gene>
<sequence>MDCAQDSRQSGTESGTVVGEVPVTELSNPLSIDIDTVSPECIAKTLHACDKEIFEGWGTSAGFHDTSIIDTINKVVTAISDVVQTPSKGCVVISGCGTSGRLAYLTSRRFNKFLRSQGKEECFKYIISGDNDALYSSVELAEDDPREGAKRLKEVVEGKARVVFIGVTCGLSAPFVAGQLDMCLSDLDTFTPVLLGFNHTRQARKTEMKHLNKTFHEVVKEMRKAEQEEKAFILNPIVGPEPVAGSSRMKSGTTTKILLEILSFLGITHLESPLCLGAPRLVQMYQDVCETVYRQAESLGSLAFMAKESLRNHRHLYYLGCGALGLLGIIDASECRPTYGASFDDIRGFVYGGIDGLDSRPISSALSTDDFDKEIIPKLDANDTVIIFGEEMLQRVNQRLFSCPCKRAFVTFITDKETSSTLRDKVNNSNFDLVITMDICSASDFPWLHEPQETLNKQRDRKSSGEMSLPVPPNAQTQTSENTEIQLKSLLTQLAREAAMKWTVNSTSTGAYIQLGKVYRNLMVDVRVSNAKLFYRACGIVKDICNIEEADSRSLLLRSIYGTDILSDAQTSSNTVNHIIAASETDKVVPTAIVMGLCHCPVQQARSLLDTQPNLSAVLKDFQSQTLS</sequence>
<dbReference type="InterPro" id="IPR046348">
    <property type="entry name" value="SIS_dom_sf"/>
</dbReference>
<name>A0A3S0ZQC7_ELYCH</name>
<keyword evidence="5" id="KW-1185">Reference proteome</keyword>
<dbReference type="GO" id="GO:0005829">
    <property type="term" value="C:cytosol"/>
    <property type="evidence" value="ECO:0007669"/>
    <property type="project" value="TreeGrafter"/>
</dbReference>
<protein>
    <recommendedName>
        <fullName evidence="3">SIS domain-containing protein</fullName>
    </recommendedName>
</protein>
<reference evidence="4 5" key="1">
    <citation type="submission" date="2019-01" db="EMBL/GenBank/DDBJ databases">
        <title>A draft genome assembly of the solar-powered sea slug Elysia chlorotica.</title>
        <authorList>
            <person name="Cai H."/>
            <person name="Li Q."/>
            <person name="Fang X."/>
            <person name="Li J."/>
            <person name="Curtis N.E."/>
            <person name="Altenburger A."/>
            <person name="Shibata T."/>
            <person name="Feng M."/>
            <person name="Maeda T."/>
            <person name="Schwartz J.A."/>
            <person name="Shigenobu S."/>
            <person name="Lundholm N."/>
            <person name="Nishiyama T."/>
            <person name="Yang H."/>
            <person name="Hasebe M."/>
            <person name="Li S."/>
            <person name="Pierce S.K."/>
            <person name="Wang J."/>
        </authorList>
    </citation>
    <scope>NUCLEOTIDE SEQUENCE [LARGE SCALE GENOMIC DNA]</scope>
    <source>
        <strain evidence="4">EC2010</strain>
        <tissue evidence="4">Whole organism of an adult</tissue>
    </source>
</reference>
<dbReference type="Gene3D" id="3.40.50.10490">
    <property type="entry name" value="Glucose-6-phosphate isomerase like protein, domain 1"/>
    <property type="match status" value="2"/>
</dbReference>
<dbReference type="Proteomes" id="UP000271974">
    <property type="component" value="Unassembled WGS sequence"/>
</dbReference>
<dbReference type="OrthoDB" id="311172at2759"/>
<dbReference type="PROSITE" id="PS51464">
    <property type="entry name" value="SIS"/>
    <property type="match status" value="1"/>
</dbReference>
<dbReference type="PANTHER" id="PTHR10088:SF4">
    <property type="entry name" value="GLUCOKINASE REGULATORY PROTEIN"/>
    <property type="match status" value="1"/>
</dbReference>
<dbReference type="GO" id="GO:0009750">
    <property type="term" value="P:response to fructose"/>
    <property type="evidence" value="ECO:0007669"/>
    <property type="project" value="TreeGrafter"/>
</dbReference>
<evidence type="ECO:0000259" key="3">
    <source>
        <dbReference type="PROSITE" id="PS51464"/>
    </source>
</evidence>
<dbReference type="InterPro" id="IPR005486">
    <property type="entry name" value="Glucokinase_regulatory_CS"/>
</dbReference>
<dbReference type="SUPFAM" id="SSF53697">
    <property type="entry name" value="SIS domain"/>
    <property type="match status" value="2"/>
</dbReference>
<dbReference type="Pfam" id="PF20741">
    <property type="entry name" value="GKRP-like_C"/>
    <property type="match status" value="1"/>
</dbReference>
<dbReference type="AlphaFoldDB" id="A0A3S0ZQC7"/>
<accession>A0A3S0ZQC7</accession>
<dbReference type="Pfam" id="PF22645">
    <property type="entry name" value="GKRP_SIS_N"/>
    <property type="match status" value="1"/>
</dbReference>
<dbReference type="GO" id="GO:0004857">
    <property type="term" value="F:enzyme inhibitor activity"/>
    <property type="evidence" value="ECO:0007669"/>
    <property type="project" value="TreeGrafter"/>
</dbReference>